<evidence type="ECO:0000313" key="7">
    <source>
        <dbReference type="EMBL" id="MBB4004367.1"/>
    </source>
</evidence>
<name>A0A7W6MQV1_9HYPH</name>
<accession>A0A7W6MQV1</accession>
<comment type="similarity">
    <text evidence="5">Belongs to the binding-protein-dependent transport system permease family.</text>
</comment>
<keyword evidence="8" id="KW-1185">Reference proteome</keyword>
<feature type="transmembrane region" description="Helical" evidence="5">
    <location>
        <begin position="278"/>
        <end position="298"/>
    </location>
</feature>
<keyword evidence="3 5" id="KW-1133">Transmembrane helix</keyword>
<evidence type="ECO:0000256" key="3">
    <source>
        <dbReference type="ARBA" id="ARBA00022989"/>
    </source>
</evidence>
<dbReference type="Pfam" id="PF00528">
    <property type="entry name" value="BPD_transp_1"/>
    <property type="match status" value="1"/>
</dbReference>
<dbReference type="CDD" id="cd06261">
    <property type="entry name" value="TM_PBP2"/>
    <property type="match status" value="1"/>
</dbReference>
<dbReference type="PANTHER" id="PTHR43879">
    <property type="entry name" value="ABC TRANSPORTER PERMEASE PROTEIN"/>
    <property type="match status" value="1"/>
</dbReference>
<evidence type="ECO:0000256" key="1">
    <source>
        <dbReference type="ARBA" id="ARBA00004651"/>
    </source>
</evidence>
<proteinExistence type="inferred from homology"/>
<evidence type="ECO:0000256" key="5">
    <source>
        <dbReference type="RuleBase" id="RU363032"/>
    </source>
</evidence>
<feature type="transmembrane region" description="Helical" evidence="5">
    <location>
        <begin position="215"/>
        <end position="240"/>
    </location>
</feature>
<dbReference type="RefSeq" id="WP_183209941.1">
    <property type="nucleotide sequence ID" value="NZ_JAAAMM010000004.1"/>
</dbReference>
<dbReference type="GO" id="GO:0055085">
    <property type="term" value="P:transmembrane transport"/>
    <property type="evidence" value="ECO:0007669"/>
    <property type="project" value="InterPro"/>
</dbReference>
<keyword evidence="4 5" id="KW-0472">Membrane</keyword>
<dbReference type="PROSITE" id="PS50928">
    <property type="entry name" value="ABC_TM1"/>
    <property type="match status" value="1"/>
</dbReference>
<feature type="transmembrane region" description="Helical" evidence="5">
    <location>
        <begin position="73"/>
        <end position="93"/>
    </location>
</feature>
<feature type="transmembrane region" description="Helical" evidence="5">
    <location>
        <begin position="142"/>
        <end position="163"/>
    </location>
</feature>
<evidence type="ECO:0000313" key="8">
    <source>
        <dbReference type="Proteomes" id="UP000588647"/>
    </source>
</evidence>
<dbReference type="AlphaFoldDB" id="A0A7W6MQV1"/>
<gene>
    <name evidence="7" type="ORF">GGR03_003455</name>
</gene>
<sequence>MNRSFSPAEAVPDAARPVDADLGVNARGPRPQSVGIGRVGLYAFLVIAASFFLLPAVVMVLTSLKTMDEIRLGSIFALPLSLDFSAWVAAWSSACTGLSCDGIRVGFWNSVKILVPSVFFSIAAGAIVGYALSFWRVRGANVLFAVLLIGAFMPYQVFIYPMVRAFSTIGIYNSLACIVIIHVIFGLPIMTLLFRNFYAGLPQELFNAARVDGAGFWRIFAHVMLPMSTPILIVAAILQITHIWNDFILGLVFAGRENLPMTVQLNNVVNSTYGERAYNLNMAATILTAAVPLVVYFVSGRWFVRGIAAGAVKG</sequence>
<dbReference type="PANTHER" id="PTHR43879:SF1">
    <property type="entry name" value="GLUCOSE IMPORT SYSTEM PERMEASE PROTEIN GLCU"/>
    <property type="match status" value="1"/>
</dbReference>
<feature type="domain" description="ABC transmembrane type-1" evidence="6">
    <location>
        <begin position="107"/>
        <end position="299"/>
    </location>
</feature>
<dbReference type="Proteomes" id="UP000588647">
    <property type="component" value="Unassembled WGS sequence"/>
</dbReference>
<evidence type="ECO:0000256" key="4">
    <source>
        <dbReference type="ARBA" id="ARBA00023136"/>
    </source>
</evidence>
<dbReference type="InterPro" id="IPR000515">
    <property type="entry name" value="MetI-like"/>
</dbReference>
<dbReference type="Gene3D" id="1.10.3720.10">
    <property type="entry name" value="MetI-like"/>
    <property type="match status" value="1"/>
</dbReference>
<feature type="transmembrane region" description="Helical" evidence="5">
    <location>
        <begin position="169"/>
        <end position="194"/>
    </location>
</feature>
<reference evidence="7 8" key="1">
    <citation type="submission" date="2020-08" db="EMBL/GenBank/DDBJ databases">
        <title>Genomic Encyclopedia of Type Strains, Phase IV (KMG-IV): sequencing the most valuable type-strain genomes for metagenomic binning, comparative biology and taxonomic classification.</title>
        <authorList>
            <person name="Goeker M."/>
        </authorList>
    </citation>
    <scope>NUCLEOTIDE SEQUENCE [LARGE SCALE GENOMIC DNA]</scope>
    <source>
        <strain evidence="7 8">DSM 103570</strain>
    </source>
</reference>
<evidence type="ECO:0000256" key="2">
    <source>
        <dbReference type="ARBA" id="ARBA00022692"/>
    </source>
</evidence>
<organism evidence="7 8">
    <name type="scientific">Aurantimonas endophytica</name>
    <dbReference type="NCBI Taxonomy" id="1522175"/>
    <lineage>
        <taxon>Bacteria</taxon>
        <taxon>Pseudomonadati</taxon>
        <taxon>Pseudomonadota</taxon>
        <taxon>Alphaproteobacteria</taxon>
        <taxon>Hyphomicrobiales</taxon>
        <taxon>Aurantimonadaceae</taxon>
        <taxon>Aurantimonas</taxon>
    </lineage>
</organism>
<comment type="caution">
    <text evidence="7">The sequence shown here is derived from an EMBL/GenBank/DDBJ whole genome shotgun (WGS) entry which is preliminary data.</text>
</comment>
<keyword evidence="2 5" id="KW-0812">Transmembrane</keyword>
<dbReference type="InterPro" id="IPR035906">
    <property type="entry name" value="MetI-like_sf"/>
</dbReference>
<dbReference type="SUPFAM" id="SSF161098">
    <property type="entry name" value="MetI-like"/>
    <property type="match status" value="1"/>
</dbReference>
<comment type="subcellular location">
    <subcellularLocation>
        <location evidence="1 5">Cell membrane</location>
        <topology evidence="1 5">Multi-pass membrane protein</topology>
    </subcellularLocation>
</comment>
<dbReference type="GO" id="GO:0005886">
    <property type="term" value="C:plasma membrane"/>
    <property type="evidence" value="ECO:0007669"/>
    <property type="project" value="UniProtKB-SubCell"/>
</dbReference>
<keyword evidence="5" id="KW-0813">Transport</keyword>
<evidence type="ECO:0000259" key="6">
    <source>
        <dbReference type="PROSITE" id="PS50928"/>
    </source>
</evidence>
<protein>
    <submittedName>
        <fullName evidence="7">Glucose/mannose transport system permease protein</fullName>
    </submittedName>
</protein>
<feature type="transmembrane region" description="Helical" evidence="5">
    <location>
        <begin position="39"/>
        <end position="61"/>
    </location>
</feature>
<feature type="transmembrane region" description="Helical" evidence="5">
    <location>
        <begin position="113"/>
        <end position="135"/>
    </location>
</feature>
<dbReference type="EMBL" id="JACIEM010000004">
    <property type="protein sequence ID" value="MBB4004367.1"/>
    <property type="molecule type" value="Genomic_DNA"/>
</dbReference>